<keyword evidence="1" id="KW-0812">Transmembrane</keyword>
<accession>A0A543IT11</accession>
<reference evidence="2 3" key="1">
    <citation type="submission" date="2019-06" db="EMBL/GenBank/DDBJ databases">
        <title>Sequencing the genomes of 1000 actinobacteria strains.</title>
        <authorList>
            <person name="Klenk H.-P."/>
        </authorList>
    </citation>
    <scope>NUCLEOTIDE SEQUENCE [LARGE SCALE GENOMIC DNA]</scope>
    <source>
        <strain evidence="2 3">DSM 43186</strain>
    </source>
</reference>
<sequence length="150" mass="16230">MGAWLRIRQVVNLLNLSTPLGLLIAVVGRARIRRGAYGLILACGFRIPTMAGAFTVGNVVLTGRDEGYLTGRLLEHESRHATQYAWCLGLPMIVLYLLASAASVAICGNPGSWNVFERRANLADGGYRDVPPWWRAARRRAGGDPGRAAG</sequence>
<dbReference type="RefSeq" id="WP_142257997.1">
    <property type="nucleotide sequence ID" value="NZ_BMPV01000004.1"/>
</dbReference>
<feature type="transmembrane region" description="Helical" evidence="1">
    <location>
        <begin position="83"/>
        <end position="108"/>
    </location>
</feature>
<evidence type="ECO:0008006" key="4">
    <source>
        <dbReference type="Google" id="ProtNLM"/>
    </source>
</evidence>
<gene>
    <name evidence="2" type="ORF">FHX40_0374</name>
</gene>
<keyword evidence="1" id="KW-0472">Membrane</keyword>
<proteinExistence type="predicted"/>
<dbReference type="Proteomes" id="UP000319213">
    <property type="component" value="Unassembled WGS sequence"/>
</dbReference>
<evidence type="ECO:0000256" key="1">
    <source>
        <dbReference type="SAM" id="Phobius"/>
    </source>
</evidence>
<keyword evidence="1" id="KW-1133">Transmembrane helix</keyword>
<dbReference type="OrthoDB" id="3296472at2"/>
<evidence type="ECO:0000313" key="2">
    <source>
        <dbReference type="EMBL" id="TQM73721.1"/>
    </source>
</evidence>
<comment type="caution">
    <text evidence="2">The sequence shown here is derived from an EMBL/GenBank/DDBJ whole genome shotgun (WGS) entry which is preliminary data.</text>
</comment>
<feature type="transmembrane region" description="Helical" evidence="1">
    <location>
        <begin position="6"/>
        <end position="27"/>
    </location>
</feature>
<protein>
    <recommendedName>
        <fullName evidence="4">DUF4157 domain-containing protein</fullName>
    </recommendedName>
</protein>
<dbReference type="EMBL" id="VFPQ01000001">
    <property type="protein sequence ID" value="TQM73721.1"/>
    <property type="molecule type" value="Genomic_DNA"/>
</dbReference>
<feature type="transmembrane region" description="Helical" evidence="1">
    <location>
        <begin position="39"/>
        <end position="63"/>
    </location>
</feature>
<organism evidence="2 3">
    <name type="scientific">Thermopolyspora flexuosa</name>
    <dbReference type="NCBI Taxonomy" id="103836"/>
    <lineage>
        <taxon>Bacteria</taxon>
        <taxon>Bacillati</taxon>
        <taxon>Actinomycetota</taxon>
        <taxon>Actinomycetes</taxon>
        <taxon>Streptosporangiales</taxon>
        <taxon>Streptosporangiaceae</taxon>
        <taxon>Thermopolyspora</taxon>
    </lineage>
</organism>
<keyword evidence="3" id="KW-1185">Reference proteome</keyword>
<evidence type="ECO:0000313" key="3">
    <source>
        <dbReference type="Proteomes" id="UP000319213"/>
    </source>
</evidence>
<dbReference type="AlphaFoldDB" id="A0A543IT11"/>
<name>A0A543IT11_9ACTN</name>